<dbReference type="EMBL" id="JBGOOS010000038">
    <property type="protein sequence ID" value="MEZ8210911.1"/>
    <property type="molecule type" value="Genomic_DNA"/>
</dbReference>
<protein>
    <submittedName>
        <fullName evidence="1">Uncharacterized protein</fullName>
    </submittedName>
</protein>
<accession>A0ABV4MMX6</accession>
<keyword evidence="2" id="KW-1185">Reference proteome</keyword>
<organism evidence="1 2">
    <name type="scientific">Vibrio bivalvicida</name>
    <dbReference type="NCBI Taxonomy" id="1276888"/>
    <lineage>
        <taxon>Bacteria</taxon>
        <taxon>Pseudomonadati</taxon>
        <taxon>Pseudomonadota</taxon>
        <taxon>Gammaproteobacteria</taxon>
        <taxon>Vibrionales</taxon>
        <taxon>Vibrionaceae</taxon>
        <taxon>Vibrio</taxon>
        <taxon>Vibrio oreintalis group</taxon>
    </lineage>
</organism>
<name>A0ABV4MMX6_9VIBR</name>
<dbReference type="RefSeq" id="WP_371719784.1">
    <property type="nucleotide sequence ID" value="NZ_JBGOOF010000030.1"/>
</dbReference>
<proteinExistence type="predicted"/>
<dbReference type="Proteomes" id="UP001569151">
    <property type="component" value="Unassembled WGS sequence"/>
</dbReference>
<sequence>MAKKEVCFEKAKNGLRSFPDSQWLRSLTENDQKQVLSYLAQYAYNSCISEEVNKVEMSLAKQSDDIQLFFNQYVGLHEFKQEPPKGVDIPELNILQKEIKQPFIANEIYESIK</sequence>
<gene>
    <name evidence="1" type="ORF">ACED39_19270</name>
</gene>
<evidence type="ECO:0000313" key="2">
    <source>
        <dbReference type="Proteomes" id="UP001569151"/>
    </source>
</evidence>
<reference evidence="1 2" key="1">
    <citation type="submission" date="2024-06" db="EMBL/GenBank/DDBJ databases">
        <authorList>
            <person name="Steensen K."/>
            <person name="Seneca J."/>
            <person name="Bartlau N."/>
            <person name="Yu A.X."/>
            <person name="Polz M.F."/>
        </authorList>
    </citation>
    <scope>NUCLEOTIDE SEQUENCE [LARGE SCALE GENOMIC DNA]</scope>
    <source>
        <strain evidence="1 2">1F146</strain>
    </source>
</reference>
<comment type="caution">
    <text evidence="1">The sequence shown here is derived from an EMBL/GenBank/DDBJ whole genome shotgun (WGS) entry which is preliminary data.</text>
</comment>
<evidence type="ECO:0000313" key="1">
    <source>
        <dbReference type="EMBL" id="MEZ8210911.1"/>
    </source>
</evidence>